<evidence type="ECO:0000313" key="4">
    <source>
        <dbReference type="EMBL" id="MBB5201841.1"/>
    </source>
</evidence>
<evidence type="ECO:0000256" key="2">
    <source>
        <dbReference type="SAM" id="SignalP"/>
    </source>
</evidence>
<dbReference type="GO" id="GO:0000270">
    <property type="term" value="P:peptidoglycan metabolic process"/>
    <property type="evidence" value="ECO:0007669"/>
    <property type="project" value="InterPro"/>
</dbReference>
<dbReference type="PROSITE" id="PS51257">
    <property type="entry name" value="PROKAR_LIPOPROTEIN"/>
    <property type="match status" value="1"/>
</dbReference>
<dbReference type="PANTHER" id="PTHR37423">
    <property type="entry name" value="SOLUBLE LYTIC MUREIN TRANSGLYCOSYLASE-RELATED"/>
    <property type="match status" value="1"/>
</dbReference>
<dbReference type="CDD" id="cd16896">
    <property type="entry name" value="LT_Slt70-like"/>
    <property type="match status" value="1"/>
</dbReference>
<reference evidence="4 5" key="1">
    <citation type="submission" date="2020-08" db="EMBL/GenBank/DDBJ databases">
        <title>Genomic Encyclopedia of Type Strains, Phase IV (KMG-IV): sequencing the most valuable type-strain genomes for metagenomic binning, comparative biology and taxonomic classification.</title>
        <authorList>
            <person name="Goeker M."/>
        </authorList>
    </citation>
    <scope>NUCLEOTIDE SEQUENCE [LARGE SCALE GENOMIC DNA]</scope>
    <source>
        <strain evidence="4 5">DSM 23240</strain>
    </source>
</reference>
<feature type="signal peptide" evidence="2">
    <location>
        <begin position="1"/>
        <end position="26"/>
    </location>
</feature>
<dbReference type="Pfam" id="PF01464">
    <property type="entry name" value="SLT"/>
    <property type="match status" value="1"/>
</dbReference>
<sequence length="204" mass="22191">MTILILRLLIFMFCAGALFFSCPSIAQVYSGVNAEGTLVLSNFSSGDTPTIVVAGPAVAEVTSQKSHPRRGIIFSIPLALKALVEDSAKVYGLDPLLLHAVIKAESGYNAQAISRKGARGLMQLMPDTGLRFGVKNLLDPRENLKAGAQYLRWLLTLFDGNIELALAGYNAGENAVIRAGYRVPPYNETRNYVPKVLKYYRGEP</sequence>
<protein>
    <submittedName>
        <fullName evidence="4">Soluble lytic murein transglycosylase-like protein</fullName>
    </submittedName>
</protein>
<evidence type="ECO:0000259" key="3">
    <source>
        <dbReference type="Pfam" id="PF01464"/>
    </source>
</evidence>
<dbReference type="EMBL" id="JACHHQ010000008">
    <property type="protein sequence ID" value="MBB5201841.1"/>
    <property type="molecule type" value="Genomic_DNA"/>
</dbReference>
<dbReference type="InterPro" id="IPR000189">
    <property type="entry name" value="Transglyc_AS"/>
</dbReference>
<comment type="caution">
    <text evidence="4">The sequence shown here is derived from an EMBL/GenBank/DDBJ whole genome shotgun (WGS) entry which is preliminary data.</text>
</comment>
<dbReference type="PANTHER" id="PTHR37423:SF2">
    <property type="entry name" value="MEMBRANE-BOUND LYTIC MUREIN TRANSGLYCOSYLASE C"/>
    <property type="match status" value="1"/>
</dbReference>
<keyword evidence="5" id="KW-1185">Reference proteome</keyword>
<dbReference type="PROSITE" id="PS00922">
    <property type="entry name" value="TRANSGLYCOSYLASE"/>
    <property type="match status" value="1"/>
</dbReference>
<dbReference type="SUPFAM" id="SSF53955">
    <property type="entry name" value="Lysozyme-like"/>
    <property type="match status" value="1"/>
</dbReference>
<evidence type="ECO:0000313" key="5">
    <source>
        <dbReference type="Proteomes" id="UP000571084"/>
    </source>
</evidence>
<comment type="similarity">
    <text evidence="1">Belongs to the transglycosylase Slt family.</text>
</comment>
<dbReference type="InterPro" id="IPR008258">
    <property type="entry name" value="Transglycosylase_SLT_dom_1"/>
</dbReference>
<keyword evidence="2" id="KW-0732">Signal</keyword>
<feature type="domain" description="Transglycosylase SLT" evidence="3">
    <location>
        <begin position="85"/>
        <end position="180"/>
    </location>
</feature>
<proteinExistence type="inferred from homology"/>
<dbReference type="GO" id="GO:0016020">
    <property type="term" value="C:membrane"/>
    <property type="evidence" value="ECO:0007669"/>
    <property type="project" value="InterPro"/>
</dbReference>
<dbReference type="Gene3D" id="1.10.530.10">
    <property type="match status" value="1"/>
</dbReference>
<dbReference type="Proteomes" id="UP000571084">
    <property type="component" value="Unassembled WGS sequence"/>
</dbReference>
<name>A0A840RZC3_9BURK</name>
<evidence type="ECO:0000256" key="1">
    <source>
        <dbReference type="ARBA" id="ARBA00007734"/>
    </source>
</evidence>
<dbReference type="AlphaFoldDB" id="A0A840RZC3"/>
<accession>A0A840RZC3</accession>
<dbReference type="GO" id="GO:0008933">
    <property type="term" value="F:peptidoglycan lytic transglycosylase activity"/>
    <property type="evidence" value="ECO:0007669"/>
    <property type="project" value="InterPro"/>
</dbReference>
<gene>
    <name evidence="4" type="ORF">HNR39_003699</name>
</gene>
<dbReference type="InterPro" id="IPR023346">
    <property type="entry name" value="Lysozyme-like_dom_sf"/>
</dbReference>
<dbReference type="RefSeq" id="WP_245182482.1">
    <property type="nucleotide sequence ID" value="NZ_JAAOZT010000017.1"/>
</dbReference>
<organism evidence="4 5">
    <name type="scientific">Glaciimonas immobilis</name>
    <dbReference type="NCBI Taxonomy" id="728004"/>
    <lineage>
        <taxon>Bacteria</taxon>
        <taxon>Pseudomonadati</taxon>
        <taxon>Pseudomonadota</taxon>
        <taxon>Betaproteobacteria</taxon>
        <taxon>Burkholderiales</taxon>
        <taxon>Oxalobacteraceae</taxon>
        <taxon>Glaciimonas</taxon>
    </lineage>
</organism>
<feature type="chain" id="PRO_5032699433" evidence="2">
    <location>
        <begin position="27"/>
        <end position="204"/>
    </location>
</feature>